<organism evidence="2 3">
    <name type="scientific">Nocardioides yefusunii</name>
    <dbReference type="NCBI Taxonomy" id="2500546"/>
    <lineage>
        <taxon>Bacteria</taxon>
        <taxon>Bacillati</taxon>
        <taxon>Actinomycetota</taxon>
        <taxon>Actinomycetes</taxon>
        <taxon>Propionibacteriales</taxon>
        <taxon>Nocardioidaceae</taxon>
        <taxon>Nocardioides</taxon>
    </lineage>
</organism>
<proteinExistence type="predicted"/>
<name>A0ABW1QYC0_9ACTN</name>
<dbReference type="RefSeq" id="WP_128219289.1">
    <property type="nucleotide sequence ID" value="NZ_CP034929.1"/>
</dbReference>
<dbReference type="EMBL" id="JBHSQI010000007">
    <property type="protein sequence ID" value="MFC6154597.1"/>
    <property type="molecule type" value="Genomic_DNA"/>
</dbReference>
<gene>
    <name evidence="2" type="ORF">ACFPWU_13080</name>
</gene>
<reference evidence="3" key="1">
    <citation type="journal article" date="2019" name="Int. J. Syst. Evol. Microbiol.">
        <title>The Global Catalogue of Microorganisms (GCM) 10K type strain sequencing project: providing services to taxonomists for standard genome sequencing and annotation.</title>
        <authorList>
            <consortium name="The Broad Institute Genomics Platform"/>
            <consortium name="The Broad Institute Genome Sequencing Center for Infectious Disease"/>
            <person name="Wu L."/>
            <person name="Ma J."/>
        </authorList>
    </citation>
    <scope>NUCLEOTIDE SEQUENCE [LARGE SCALE GENOMIC DNA]</scope>
    <source>
        <strain evidence="3">DFY28</strain>
    </source>
</reference>
<feature type="transmembrane region" description="Helical" evidence="1">
    <location>
        <begin position="16"/>
        <end position="37"/>
    </location>
</feature>
<keyword evidence="1" id="KW-0812">Transmembrane</keyword>
<sequence>MKTSTRCVVTGAEKGACVGAALVVLAGAVVLAVAVLGPNTVDLGLFRAQFDDAGRELSASLQASWLLWLVPLAGAAVGGFLARRTA</sequence>
<feature type="transmembrane region" description="Helical" evidence="1">
    <location>
        <begin position="65"/>
        <end position="82"/>
    </location>
</feature>
<dbReference type="Proteomes" id="UP001596098">
    <property type="component" value="Unassembled WGS sequence"/>
</dbReference>
<keyword evidence="1" id="KW-0472">Membrane</keyword>
<keyword evidence="1" id="KW-1133">Transmembrane helix</keyword>
<evidence type="ECO:0000313" key="3">
    <source>
        <dbReference type="Proteomes" id="UP001596098"/>
    </source>
</evidence>
<accession>A0ABW1QYC0</accession>
<protein>
    <submittedName>
        <fullName evidence="2">Uncharacterized protein</fullName>
    </submittedName>
</protein>
<keyword evidence="3" id="KW-1185">Reference proteome</keyword>
<comment type="caution">
    <text evidence="2">The sequence shown here is derived from an EMBL/GenBank/DDBJ whole genome shotgun (WGS) entry which is preliminary data.</text>
</comment>
<evidence type="ECO:0000313" key="2">
    <source>
        <dbReference type="EMBL" id="MFC6154597.1"/>
    </source>
</evidence>
<evidence type="ECO:0000256" key="1">
    <source>
        <dbReference type="SAM" id="Phobius"/>
    </source>
</evidence>